<keyword evidence="1" id="KW-0472">Membrane</keyword>
<feature type="transmembrane region" description="Helical" evidence="1">
    <location>
        <begin position="13"/>
        <end position="36"/>
    </location>
</feature>
<dbReference type="AlphaFoldDB" id="A0A371IB76"/>
<gene>
    <name evidence="2" type="ORF">CR513_02977</name>
</gene>
<keyword evidence="1" id="KW-0812">Transmembrane</keyword>
<evidence type="ECO:0000313" key="2">
    <source>
        <dbReference type="EMBL" id="RDY12255.1"/>
    </source>
</evidence>
<keyword evidence="3" id="KW-1185">Reference proteome</keyword>
<dbReference type="Proteomes" id="UP000257109">
    <property type="component" value="Unassembled WGS sequence"/>
</dbReference>
<reference evidence="2" key="1">
    <citation type="submission" date="2018-05" db="EMBL/GenBank/DDBJ databases">
        <title>Draft genome of Mucuna pruriens seed.</title>
        <authorList>
            <person name="Nnadi N.E."/>
            <person name="Vos R."/>
            <person name="Hasami M.H."/>
            <person name="Devisetty U.K."/>
            <person name="Aguiy J.C."/>
        </authorList>
    </citation>
    <scope>NUCLEOTIDE SEQUENCE [LARGE SCALE GENOMIC DNA]</scope>
    <source>
        <strain evidence="2">JCA_2017</strain>
    </source>
</reference>
<proteinExistence type="predicted"/>
<name>A0A371IB76_MUCPR</name>
<feature type="non-terminal residue" evidence="2">
    <location>
        <position position="63"/>
    </location>
</feature>
<comment type="caution">
    <text evidence="2">The sequence shown here is derived from an EMBL/GenBank/DDBJ whole genome shotgun (WGS) entry which is preliminary data.</text>
</comment>
<evidence type="ECO:0000313" key="3">
    <source>
        <dbReference type="Proteomes" id="UP000257109"/>
    </source>
</evidence>
<evidence type="ECO:0000256" key="1">
    <source>
        <dbReference type="SAM" id="Phobius"/>
    </source>
</evidence>
<accession>A0A371IB76</accession>
<dbReference type="EMBL" id="QJKJ01000501">
    <property type="protein sequence ID" value="RDY12255.1"/>
    <property type="molecule type" value="Genomic_DNA"/>
</dbReference>
<protein>
    <submittedName>
        <fullName evidence="2">Uncharacterized protein</fullName>
    </submittedName>
</protein>
<keyword evidence="1" id="KW-1133">Transmembrane helix</keyword>
<organism evidence="2 3">
    <name type="scientific">Mucuna pruriens</name>
    <name type="common">Velvet bean</name>
    <name type="synonym">Dolichos pruriens</name>
    <dbReference type="NCBI Taxonomy" id="157652"/>
    <lineage>
        <taxon>Eukaryota</taxon>
        <taxon>Viridiplantae</taxon>
        <taxon>Streptophyta</taxon>
        <taxon>Embryophyta</taxon>
        <taxon>Tracheophyta</taxon>
        <taxon>Spermatophyta</taxon>
        <taxon>Magnoliopsida</taxon>
        <taxon>eudicotyledons</taxon>
        <taxon>Gunneridae</taxon>
        <taxon>Pentapetalae</taxon>
        <taxon>rosids</taxon>
        <taxon>fabids</taxon>
        <taxon>Fabales</taxon>
        <taxon>Fabaceae</taxon>
        <taxon>Papilionoideae</taxon>
        <taxon>50 kb inversion clade</taxon>
        <taxon>NPAAA clade</taxon>
        <taxon>indigoferoid/millettioid clade</taxon>
        <taxon>Phaseoleae</taxon>
        <taxon>Mucuna</taxon>
    </lineage>
</organism>
<sequence>MDSMYIVGLLSSWVTYIYINFLLLPNIIIFSFFFFISKMQKFMRLCQTKSTRTVNGQFQVLKS</sequence>